<keyword evidence="3" id="KW-1185">Reference proteome</keyword>
<feature type="compositionally biased region" description="Basic residues" evidence="1">
    <location>
        <begin position="289"/>
        <end position="310"/>
    </location>
</feature>
<dbReference type="GeneID" id="64627344"/>
<dbReference type="RefSeq" id="XP_041188889.1">
    <property type="nucleotide sequence ID" value="XM_041333327.1"/>
</dbReference>
<comment type="caution">
    <text evidence="2">The sequence shown here is derived from an EMBL/GenBank/DDBJ whole genome shotgun (WGS) entry which is preliminary data.</text>
</comment>
<organism evidence="2 3">
    <name type="scientific">Suillus subaureus</name>
    <dbReference type="NCBI Taxonomy" id="48587"/>
    <lineage>
        <taxon>Eukaryota</taxon>
        <taxon>Fungi</taxon>
        <taxon>Dikarya</taxon>
        <taxon>Basidiomycota</taxon>
        <taxon>Agaricomycotina</taxon>
        <taxon>Agaricomycetes</taxon>
        <taxon>Agaricomycetidae</taxon>
        <taxon>Boletales</taxon>
        <taxon>Suillineae</taxon>
        <taxon>Suillaceae</taxon>
        <taxon>Suillus</taxon>
    </lineage>
</organism>
<evidence type="ECO:0000313" key="3">
    <source>
        <dbReference type="Proteomes" id="UP000807769"/>
    </source>
</evidence>
<feature type="region of interest" description="Disordered" evidence="1">
    <location>
        <begin position="289"/>
        <end position="311"/>
    </location>
</feature>
<protein>
    <submittedName>
        <fullName evidence="2">Uncharacterized protein</fullName>
    </submittedName>
</protein>
<sequence>MPPPKDPIALTMTTHNESMADVLLTYLVEMADEDNVTMLSLGNGKTKIKVPVKCINLLAVTMCVLEVFGHTTNVLIDHPEIPVNNPDVQFYLALVSYIASVITTFIHKVEDDGAKATKSNWWSAALDYHITLILENSAFASTYQRVAEQKMNCTWADFRVKKYYKRIKLMTHQSLHKALCSDGDDLCGGPFVHKCSIDEVIKVAIVDIDAMRATAASSSVTEPAVIDARHWYQLQNLRKSQNHGVTMYIACRPVWDLNLNFVNKPWIQSQRTSEHVVTIVECQEVRKKPVKAHKTKKQAPSKKGKGKAKAPPKVLVINSSDEISNVSSTNKTFPSVILSDNDDPPPLMPPSASWRTDFADVIPNIRLGMNTHSGLNDGPLPSLLPKWDTWHRTAFEQGNPQVFLKLVTWMLLRFHQLTMTDMNTDVNDVVIPLNPRTIPFENDDDFLEALGMECLYAAIIHMETCPHYLSHLLQTHFGRL</sequence>
<dbReference type="OrthoDB" id="2667311at2759"/>
<dbReference type="EMBL" id="JABBWG010000036">
    <property type="protein sequence ID" value="KAG1808897.1"/>
    <property type="molecule type" value="Genomic_DNA"/>
</dbReference>
<name>A0A9P7J8J9_9AGAM</name>
<accession>A0A9P7J8J9</accession>
<evidence type="ECO:0000256" key="1">
    <source>
        <dbReference type="SAM" id="MobiDB-lite"/>
    </source>
</evidence>
<proteinExistence type="predicted"/>
<evidence type="ECO:0000313" key="2">
    <source>
        <dbReference type="EMBL" id="KAG1808897.1"/>
    </source>
</evidence>
<reference evidence="2" key="1">
    <citation type="journal article" date="2020" name="New Phytol.">
        <title>Comparative genomics reveals dynamic genome evolution in host specialist ectomycorrhizal fungi.</title>
        <authorList>
            <person name="Lofgren L.A."/>
            <person name="Nguyen N.H."/>
            <person name="Vilgalys R."/>
            <person name="Ruytinx J."/>
            <person name="Liao H.L."/>
            <person name="Branco S."/>
            <person name="Kuo A."/>
            <person name="LaButti K."/>
            <person name="Lipzen A."/>
            <person name="Andreopoulos W."/>
            <person name="Pangilinan J."/>
            <person name="Riley R."/>
            <person name="Hundley H."/>
            <person name="Na H."/>
            <person name="Barry K."/>
            <person name="Grigoriev I.V."/>
            <person name="Stajich J.E."/>
            <person name="Kennedy P.G."/>
        </authorList>
    </citation>
    <scope>NUCLEOTIDE SEQUENCE</scope>
    <source>
        <strain evidence="2">MN1</strain>
    </source>
</reference>
<dbReference type="AlphaFoldDB" id="A0A9P7J8J9"/>
<gene>
    <name evidence="2" type="ORF">BJ212DRAFT_1302798</name>
</gene>
<dbReference type="Proteomes" id="UP000807769">
    <property type="component" value="Unassembled WGS sequence"/>
</dbReference>